<dbReference type="AlphaFoldDB" id="A0A6P7RFG3"/>
<proteinExistence type="predicted"/>
<keyword evidence="5" id="KW-0472">Membrane</keyword>
<feature type="transmembrane region" description="Helical" evidence="5">
    <location>
        <begin position="54"/>
        <end position="74"/>
    </location>
</feature>
<evidence type="ECO:0000256" key="1">
    <source>
        <dbReference type="ARBA" id="ARBA00004651"/>
    </source>
</evidence>
<keyword evidence="6" id="KW-1185">Reference proteome</keyword>
<dbReference type="SUPFAM" id="SSF103473">
    <property type="entry name" value="MFS general substrate transporter"/>
    <property type="match status" value="1"/>
</dbReference>
<organism evidence="6 7">
    <name type="scientific">Mus caroli</name>
    <name type="common">Ryukyu mouse</name>
    <name type="synonym">Ricefield mouse</name>
    <dbReference type="NCBI Taxonomy" id="10089"/>
    <lineage>
        <taxon>Eukaryota</taxon>
        <taxon>Metazoa</taxon>
        <taxon>Chordata</taxon>
        <taxon>Craniata</taxon>
        <taxon>Vertebrata</taxon>
        <taxon>Euteleostomi</taxon>
        <taxon>Mammalia</taxon>
        <taxon>Eutheria</taxon>
        <taxon>Euarchontoglires</taxon>
        <taxon>Glires</taxon>
        <taxon>Rodentia</taxon>
        <taxon>Myomorpha</taxon>
        <taxon>Muroidea</taxon>
        <taxon>Muridae</taxon>
        <taxon>Murinae</taxon>
        <taxon>Mus</taxon>
        <taxon>Mus</taxon>
    </lineage>
</organism>
<gene>
    <name evidence="7" type="primary">Slc16a5</name>
</gene>
<dbReference type="InterPro" id="IPR050327">
    <property type="entry name" value="Proton-linked_MCT"/>
</dbReference>
<evidence type="ECO:0000256" key="5">
    <source>
        <dbReference type="SAM" id="Phobius"/>
    </source>
</evidence>
<evidence type="ECO:0000256" key="4">
    <source>
        <dbReference type="ARBA" id="ARBA00022989"/>
    </source>
</evidence>
<keyword evidence="4 5" id="KW-1133">Transmembrane helix</keyword>
<evidence type="ECO:0000313" key="6">
    <source>
        <dbReference type="Proteomes" id="UP000515126"/>
    </source>
</evidence>
<accession>A0A6P7RFG3</accession>
<comment type="subcellular location">
    <subcellularLocation>
        <location evidence="1">Cell membrane</location>
        <topology evidence="1">Multi-pass membrane protein</topology>
    </subcellularLocation>
</comment>
<feature type="transmembrane region" description="Helical" evidence="5">
    <location>
        <begin position="128"/>
        <end position="149"/>
    </location>
</feature>
<keyword evidence="2" id="KW-1003">Cell membrane</keyword>
<dbReference type="Gene3D" id="1.20.1250.20">
    <property type="entry name" value="MFS general substrate transporter like domains"/>
    <property type="match status" value="1"/>
</dbReference>
<dbReference type="GO" id="GO:0016323">
    <property type="term" value="C:basolateral plasma membrane"/>
    <property type="evidence" value="ECO:0007669"/>
    <property type="project" value="TreeGrafter"/>
</dbReference>
<feature type="transmembrane region" description="Helical" evidence="5">
    <location>
        <begin position="12"/>
        <end position="38"/>
    </location>
</feature>
<dbReference type="GeneID" id="110305957"/>
<dbReference type="CTD" id="9121"/>
<evidence type="ECO:0000256" key="2">
    <source>
        <dbReference type="ARBA" id="ARBA00022475"/>
    </source>
</evidence>
<dbReference type="PANTHER" id="PTHR11360:SF21">
    <property type="entry name" value="MONOCARBOXYLATE TRANSPORTER 6"/>
    <property type="match status" value="1"/>
</dbReference>
<dbReference type="InterPro" id="IPR036259">
    <property type="entry name" value="MFS_trans_sf"/>
</dbReference>
<evidence type="ECO:0000313" key="7">
    <source>
        <dbReference type="RefSeq" id="XP_029339908.1"/>
    </source>
</evidence>
<protein>
    <submittedName>
        <fullName evidence="7">Monocarboxylate transporter 6 isoform X3</fullName>
    </submittedName>
</protein>
<dbReference type="Proteomes" id="UP000515126">
    <property type="component" value="Chromosome 11"/>
</dbReference>
<dbReference type="RefSeq" id="XP_029339908.1">
    <property type="nucleotide sequence ID" value="XM_029484048.1"/>
</dbReference>
<name>A0A6P7RFG3_MUSCR</name>
<keyword evidence="3 5" id="KW-0812">Transmembrane</keyword>
<sequence length="197" mass="21113">MAQALEQADGRWAWVVLLSSLVTQALTLGFPACIGVFFTDLQRDFQASNSETSWFPSILGAMVHGGGPLCSILVKHFGCRVTMMLGGVLASLGMVVSTFSGSLTHLFLTAGVITGLLLDKTNNFSYVFYMSSGFLVSGSLILGVGFYAAEKKKLKQDGQAKMENATSEMTSMHGLASENKGSAKKQPYPESIYMTNV</sequence>
<feature type="transmembrane region" description="Helical" evidence="5">
    <location>
        <begin position="86"/>
        <end position="108"/>
    </location>
</feature>
<evidence type="ECO:0000256" key="3">
    <source>
        <dbReference type="ARBA" id="ARBA00022692"/>
    </source>
</evidence>
<dbReference type="GO" id="GO:0008028">
    <property type="term" value="F:monocarboxylic acid transmembrane transporter activity"/>
    <property type="evidence" value="ECO:0007669"/>
    <property type="project" value="TreeGrafter"/>
</dbReference>
<reference evidence="7" key="1">
    <citation type="submission" date="2025-08" db="UniProtKB">
        <authorList>
            <consortium name="RefSeq"/>
        </authorList>
    </citation>
    <scope>IDENTIFICATION</scope>
</reference>
<dbReference type="PANTHER" id="PTHR11360">
    <property type="entry name" value="MONOCARBOXYLATE TRANSPORTER"/>
    <property type="match status" value="1"/>
</dbReference>